<accession>A0ABD2WLH7</accession>
<feature type="compositionally biased region" description="Polar residues" evidence="1">
    <location>
        <begin position="1"/>
        <end position="14"/>
    </location>
</feature>
<comment type="caution">
    <text evidence="2">The sequence shown here is derived from an EMBL/GenBank/DDBJ whole genome shotgun (WGS) entry which is preliminary data.</text>
</comment>
<dbReference type="EMBL" id="JBJJXI010000095">
    <property type="protein sequence ID" value="KAL3393868.1"/>
    <property type="molecule type" value="Genomic_DNA"/>
</dbReference>
<organism evidence="2 3">
    <name type="scientific">Trichogramma kaykai</name>
    <dbReference type="NCBI Taxonomy" id="54128"/>
    <lineage>
        <taxon>Eukaryota</taxon>
        <taxon>Metazoa</taxon>
        <taxon>Ecdysozoa</taxon>
        <taxon>Arthropoda</taxon>
        <taxon>Hexapoda</taxon>
        <taxon>Insecta</taxon>
        <taxon>Pterygota</taxon>
        <taxon>Neoptera</taxon>
        <taxon>Endopterygota</taxon>
        <taxon>Hymenoptera</taxon>
        <taxon>Apocrita</taxon>
        <taxon>Proctotrupomorpha</taxon>
        <taxon>Chalcidoidea</taxon>
        <taxon>Trichogrammatidae</taxon>
        <taxon>Trichogramma</taxon>
    </lineage>
</organism>
<dbReference type="AlphaFoldDB" id="A0ABD2WLH7"/>
<protein>
    <submittedName>
        <fullName evidence="2">Uncharacterized protein</fullName>
    </submittedName>
</protein>
<evidence type="ECO:0000313" key="3">
    <source>
        <dbReference type="Proteomes" id="UP001627154"/>
    </source>
</evidence>
<evidence type="ECO:0000313" key="2">
    <source>
        <dbReference type="EMBL" id="KAL3393868.1"/>
    </source>
</evidence>
<evidence type="ECO:0000256" key="1">
    <source>
        <dbReference type="SAM" id="MobiDB-lite"/>
    </source>
</evidence>
<reference evidence="2 3" key="1">
    <citation type="journal article" date="2024" name="bioRxiv">
        <title>A reference genome for Trichogramma kaykai: A tiny desert-dwelling parasitoid wasp with competing sex-ratio distorters.</title>
        <authorList>
            <person name="Culotta J."/>
            <person name="Lindsey A.R."/>
        </authorList>
    </citation>
    <scope>NUCLEOTIDE SEQUENCE [LARGE SCALE GENOMIC DNA]</scope>
    <source>
        <strain evidence="2 3">KSX58</strain>
    </source>
</reference>
<feature type="region of interest" description="Disordered" evidence="1">
    <location>
        <begin position="1"/>
        <end position="27"/>
    </location>
</feature>
<proteinExistence type="predicted"/>
<sequence length="121" mass="13922">MTSSSIFNNATQMPQEYDDSHGNEPNDDMEIVFECEEMKPTINLMEAETQHIIKTETVKEVKKEVFGGVGEVLNFHCEPGIQNKKRRITKKSNYEHKLKTHIGTLRNDVTYNCDVCENVLD</sequence>
<gene>
    <name evidence="2" type="ORF">TKK_011735</name>
</gene>
<name>A0ABD2WLH7_9HYME</name>
<dbReference type="Proteomes" id="UP001627154">
    <property type="component" value="Unassembled WGS sequence"/>
</dbReference>
<keyword evidence="3" id="KW-1185">Reference proteome</keyword>